<keyword evidence="3" id="KW-1185">Reference proteome</keyword>
<dbReference type="EMBL" id="VICF01000002">
    <property type="protein sequence ID" value="TQC75956.1"/>
    <property type="molecule type" value="Genomic_DNA"/>
</dbReference>
<dbReference type="Proteomes" id="UP000319715">
    <property type="component" value="Unassembled WGS sequence"/>
</dbReference>
<dbReference type="Gene3D" id="3.40.630.30">
    <property type="match status" value="1"/>
</dbReference>
<name>A0ABY3A0G8_9GAMM</name>
<feature type="domain" description="N-acyl amino acid synthase FeeM catalytic core" evidence="1">
    <location>
        <begin position="31"/>
        <end position="182"/>
    </location>
</feature>
<reference evidence="2 3" key="1">
    <citation type="submission" date="2019-06" db="EMBL/GenBank/DDBJ databases">
        <title>Pantoea dispersa Assembly.</title>
        <authorList>
            <person name="Wang J."/>
        </authorList>
    </citation>
    <scope>NUCLEOTIDE SEQUENCE [LARGE SCALE GENOMIC DNA]</scope>
    <source>
        <strain evidence="3">bio</strain>
    </source>
</reference>
<dbReference type="GeneID" id="67454010"/>
<dbReference type="Pfam" id="PF21926">
    <property type="entry name" value="FeeM"/>
    <property type="match status" value="1"/>
</dbReference>
<evidence type="ECO:0000313" key="3">
    <source>
        <dbReference type="Proteomes" id="UP000319715"/>
    </source>
</evidence>
<evidence type="ECO:0000259" key="1">
    <source>
        <dbReference type="Pfam" id="PF21926"/>
    </source>
</evidence>
<protein>
    <recommendedName>
        <fullName evidence="1">N-acyl amino acid synthase FeeM catalytic core domain-containing protein</fullName>
    </recommendedName>
</protein>
<dbReference type="RefSeq" id="WP_125311799.1">
    <property type="nucleotide sequence ID" value="NZ_CP082342.1"/>
</dbReference>
<comment type="caution">
    <text evidence="2">The sequence shown here is derived from an EMBL/GenBank/DDBJ whole genome shotgun (WGS) entry which is preliminary data.</text>
</comment>
<proteinExistence type="predicted"/>
<gene>
    <name evidence="2" type="ORF">FK492_08725</name>
</gene>
<organism evidence="2 3">
    <name type="scientific">Pantoea dispersa</name>
    <dbReference type="NCBI Taxonomy" id="59814"/>
    <lineage>
        <taxon>Bacteria</taxon>
        <taxon>Pseudomonadati</taxon>
        <taxon>Pseudomonadota</taxon>
        <taxon>Gammaproteobacteria</taxon>
        <taxon>Enterobacterales</taxon>
        <taxon>Erwiniaceae</taxon>
        <taxon>Pantoea</taxon>
    </lineage>
</organism>
<evidence type="ECO:0000313" key="2">
    <source>
        <dbReference type="EMBL" id="TQC75956.1"/>
    </source>
</evidence>
<sequence length="243" mass="28334">MCRILNGIDQRISITPASGLIDFLKGMEVTNEQYRRSGIVKEKRSIFLYNEGLLNPESTLFLARKGQDILGTLSVIANHNNRLPCSKLFREEMAALQLEKRKVVELGTLSVRYQADSENIVFMLYLKIMIYTIFIEQVDDIFIQVKEKVAAFYERNFLFKQVGGTKKHPDYSDLNATLLRVDVKSIRDKIYEQQCYGPMGWLRMLRELGLLQHYRTLSQQCHSCPRFTPDQRDAELYQYLCNL</sequence>
<dbReference type="InterPro" id="IPR054597">
    <property type="entry name" value="FeeM_cat"/>
</dbReference>
<accession>A0ABY3A0G8</accession>